<evidence type="ECO:0000313" key="4">
    <source>
        <dbReference type="Proteomes" id="UP000053647"/>
    </source>
</evidence>
<accession>A0A0C9TGW9</accession>
<dbReference type="Pfam" id="PF20149">
    <property type="entry name" value="DUF6532"/>
    <property type="match status" value="1"/>
</dbReference>
<organism evidence="3 4">
    <name type="scientific">Paxillus involutus ATCC 200175</name>
    <dbReference type="NCBI Taxonomy" id="664439"/>
    <lineage>
        <taxon>Eukaryota</taxon>
        <taxon>Fungi</taxon>
        <taxon>Dikarya</taxon>
        <taxon>Basidiomycota</taxon>
        <taxon>Agaricomycotina</taxon>
        <taxon>Agaricomycetes</taxon>
        <taxon>Agaricomycetidae</taxon>
        <taxon>Boletales</taxon>
        <taxon>Paxilineae</taxon>
        <taxon>Paxillaceae</taxon>
        <taxon>Paxillus</taxon>
    </lineage>
</organism>
<feature type="compositionally biased region" description="Polar residues" evidence="1">
    <location>
        <begin position="171"/>
        <end position="182"/>
    </location>
</feature>
<gene>
    <name evidence="3" type="ORF">PAXINDRAFT_158493</name>
</gene>
<keyword evidence="4" id="KW-1185">Reference proteome</keyword>
<proteinExistence type="predicted"/>
<dbReference type="HOGENOM" id="CLU_433522_0_0_1"/>
<feature type="compositionally biased region" description="Polar residues" evidence="1">
    <location>
        <begin position="210"/>
        <end position="242"/>
    </location>
</feature>
<evidence type="ECO:0000313" key="3">
    <source>
        <dbReference type="EMBL" id="KIJ07237.1"/>
    </source>
</evidence>
<evidence type="ECO:0000259" key="2">
    <source>
        <dbReference type="Pfam" id="PF20149"/>
    </source>
</evidence>
<evidence type="ECO:0000256" key="1">
    <source>
        <dbReference type="SAM" id="MobiDB-lite"/>
    </source>
</evidence>
<dbReference type="Proteomes" id="UP000053647">
    <property type="component" value="Unassembled WGS sequence"/>
</dbReference>
<sequence>MYESDKVLKYKEGHALVVAPTRWQLGRPPLTAFQPLHYYGPPGTGTNFDGQLTPDFQTVPSHNIEPEEEEVYQDQNYSPFNYDTQSFYNNTGNVPFSNAAQQESALPFPFPQSNTFQTPSMYQTSLPQQYTLPPPPQDSDSVALTTDRLRSAAAMIQARSIFRSSMYADTRSGQMTGNQTDVLSEHQSRRGASKMPSQTRLRAYRAAAPYSTSTPSHTGSQTSQGAHSYHTGSQVSHTTHTSDVPEVNEDDASLTSAKVRARRGTHGQGGRSTRKLDENTQEILLYARAAMVNEMLLNLGWCEGEEGHRRRIKTARECFAQAVAALGKSHEDNTCSKSMALMIERELSTVRGRLVEAAEKYAWKLLQSDNPHHKNSPEAYSEWLQARVATILNTNDTTNVFLHEHDGNGGVVRWFGNQALEDLYIEFWYTSGSTPIPKFRNLYTTTPLHAYTITAAALACALHRVSSGRTARSKNTIAFSGAVYANHSDGYHRSMVNCLNNEAIGEKLRTRLIWLNQQGFQRIDRLSTRPSSPTKAHTVYIPPADEVARYEARSGSLSPINSYYPTGNTVTDFPFMHTTDQPPYMGQAEASSSTEPSYSGFVHNLNAQAGPSTEPFTDEALTNFSGYYYTL</sequence>
<dbReference type="InterPro" id="IPR045341">
    <property type="entry name" value="DUF6532"/>
</dbReference>
<dbReference type="OrthoDB" id="2676889at2759"/>
<feature type="region of interest" description="Disordered" evidence="1">
    <location>
        <begin position="169"/>
        <end position="274"/>
    </location>
</feature>
<dbReference type="EMBL" id="KN819966">
    <property type="protein sequence ID" value="KIJ07237.1"/>
    <property type="molecule type" value="Genomic_DNA"/>
</dbReference>
<feature type="domain" description="DUF6532" evidence="2">
    <location>
        <begin position="316"/>
        <end position="487"/>
    </location>
</feature>
<reference evidence="4" key="2">
    <citation type="submission" date="2015-01" db="EMBL/GenBank/DDBJ databases">
        <title>Evolutionary Origins and Diversification of the Mycorrhizal Mutualists.</title>
        <authorList>
            <consortium name="DOE Joint Genome Institute"/>
            <consortium name="Mycorrhizal Genomics Consortium"/>
            <person name="Kohler A."/>
            <person name="Kuo A."/>
            <person name="Nagy L.G."/>
            <person name="Floudas D."/>
            <person name="Copeland A."/>
            <person name="Barry K.W."/>
            <person name="Cichocki N."/>
            <person name="Veneault-Fourrey C."/>
            <person name="LaButti K."/>
            <person name="Lindquist E.A."/>
            <person name="Lipzen A."/>
            <person name="Lundell T."/>
            <person name="Morin E."/>
            <person name="Murat C."/>
            <person name="Riley R."/>
            <person name="Ohm R."/>
            <person name="Sun H."/>
            <person name="Tunlid A."/>
            <person name="Henrissat B."/>
            <person name="Grigoriev I.V."/>
            <person name="Hibbett D.S."/>
            <person name="Martin F."/>
        </authorList>
    </citation>
    <scope>NUCLEOTIDE SEQUENCE [LARGE SCALE GENOMIC DNA]</scope>
    <source>
        <strain evidence="4">ATCC 200175</strain>
    </source>
</reference>
<name>A0A0C9TGW9_PAXIN</name>
<reference evidence="3 4" key="1">
    <citation type="submission" date="2014-06" db="EMBL/GenBank/DDBJ databases">
        <authorList>
            <consortium name="DOE Joint Genome Institute"/>
            <person name="Kuo A."/>
            <person name="Kohler A."/>
            <person name="Nagy L.G."/>
            <person name="Floudas D."/>
            <person name="Copeland A."/>
            <person name="Barry K.W."/>
            <person name="Cichocki N."/>
            <person name="Veneault-Fourrey C."/>
            <person name="LaButti K."/>
            <person name="Lindquist E.A."/>
            <person name="Lipzen A."/>
            <person name="Lundell T."/>
            <person name="Morin E."/>
            <person name="Murat C."/>
            <person name="Sun H."/>
            <person name="Tunlid A."/>
            <person name="Henrissat B."/>
            <person name="Grigoriev I.V."/>
            <person name="Hibbett D.S."/>
            <person name="Martin F."/>
            <person name="Nordberg H.P."/>
            <person name="Cantor M.N."/>
            <person name="Hua S.X."/>
        </authorList>
    </citation>
    <scope>NUCLEOTIDE SEQUENCE [LARGE SCALE GENOMIC DNA]</scope>
    <source>
        <strain evidence="3 4">ATCC 200175</strain>
    </source>
</reference>
<protein>
    <recommendedName>
        <fullName evidence="2">DUF6532 domain-containing protein</fullName>
    </recommendedName>
</protein>
<dbReference type="AlphaFoldDB" id="A0A0C9TGW9"/>